<feature type="transmembrane region" description="Helical" evidence="5">
    <location>
        <begin position="347"/>
        <end position="370"/>
    </location>
</feature>
<feature type="transmembrane region" description="Helical" evidence="5">
    <location>
        <begin position="94"/>
        <end position="115"/>
    </location>
</feature>
<dbReference type="PATRIC" id="fig|292.27.peg.3144"/>
<feature type="transmembrane region" description="Helical" evidence="5">
    <location>
        <begin position="65"/>
        <end position="88"/>
    </location>
</feature>
<feature type="transmembrane region" description="Helical" evidence="5">
    <location>
        <begin position="477"/>
        <end position="496"/>
    </location>
</feature>
<dbReference type="GO" id="GO:0005886">
    <property type="term" value="C:plasma membrane"/>
    <property type="evidence" value="ECO:0007669"/>
    <property type="project" value="TreeGrafter"/>
</dbReference>
<feature type="transmembrane region" description="Helical" evidence="5">
    <location>
        <begin position="189"/>
        <end position="207"/>
    </location>
</feature>
<dbReference type="Gene3D" id="1.20.1720.10">
    <property type="entry name" value="Multidrug resistance protein D"/>
    <property type="match status" value="1"/>
</dbReference>
<dbReference type="Proteomes" id="UP000036338">
    <property type="component" value="Unassembled WGS sequence"/>
</dbReference>
<dbReference type="InterPro" id="IPR020846">
    <property type="entry name" value="MFS_dom"/>
</dbReference>
<dbReference type="PROSITE" id="PS50850">
    <property type="entry name" value="MFS"/>
    <property type="match status" value="1"/>
</dbReference>
<reference evidence="7 8" key="1">
    <citation type="submission" date="2015-05" db="EMBL/GenBank/DDBJ databases">
        <title>Draft genome of Burkholderia cepacia LK29.</title>
        <authorList>
            <person name="Chan X.Y."/>
        </authorList>
    </citation>
    <scope>NUCLEOTIDE SEQUENCE [LARGE SCALE GENOMIC DNA]</scope>
    <source>
        <strain evidence="7 8">LK29</strain>
    </source>
</reference>
<feature type="transmembrane region" description="Helical" evidence="5">
    <location>
        <begin position="34"/>
        <end position="53"/>
    </location>
</feature>
<dbReference type="PANTHER" id="PTHR23501">
    <property type="entry name" value="MAJOR FACILITATOR SUPERFAMILY"/>
    <property type="match status" value="1"/>
</dbReference>
<evidence type="ECO:0000259" key="6">
    <source>
        <dbReference type="PROSITE" id="PS50850"/>
    </source>
</evidence>
<keyword evidence="4 5" id="KW-0472">Membrane</keyword>
<evidence type="ECO:0000313" key="8">
    <source>
        <dbReference type="Proteomes" id="UP000036338"/>
    </source>
</evidence>
<evidence type="ECO:0000256" key="3">
    <source>
        <dbReference type="ARBA" id="ARBA00022989"/>
    </source>
</evidence>
<evidence type="ECO:0000256" key="2">
    <source>
        <dbReference type="ARBA" id="ARBA00022692"/>
    </source>
</evidence>
<evidence type="ECO:0000256" key="1">
    <source>
        <dbReference type="ARBA" id="ARBA00004141"/>
    </source>
</evidence>
<feature type="domain" description="Major facilitator superfamily (MFS) profile" evidence="6">
    <location>
        <begin position="1"/>
        <end position="500"/>
    </location>
</feature>
<dbReference type="EMBL" id="LDWR01000026">
    <property type="protein sequence ID" value="KML56548.1"/>
    <property type="molecule type" value="Genomic_DNA"/>
</dbReference>
<dbReference type="InterPro" id="IPR011701">
    <property type="entry name" value="MFS"/>
</dbReference>
<name>A0A0J5WXG3_BURCE</name>
<feature type="transmembrane region" description="Helical" evidence="5">
    <location>
        <begin position="213"/>
        <end position="233"/>
    </location>
</feature>
<dbReference type="InterPro" id="IPR036259">
    <property type="entry name" value="MFS_trans_sf"/>
</dbReference>
<dbReference type="Pfam" id="PF07690">
    <property type="entry name" value="MFS_1"/>
    <property type="match status" value="1"/>
</dbReference>
<comment type="caution">
    <text evidence="7">The sequence shown here is derived from an EMBL/GenBank/DDBJ whole genome shotgun (WGS) entry which is preliminary data.</text>
</comment>
<dbReference type="AlphaFoldDB" id="A0A0J5WXG3"/>
<evidence type="ECO:0000256" key="5">
    <source>
        <dbReference type="SAM" id="Phobius"/>
    </source>
</evidence>
<evidence type="ECO:0000313" key="7">
    <source>
        <dbReference type="EMBL" id="KML56548.1"/>
    </source>
</evidence>
<feature type="transmembrane region" description="Helical" evidence="5">
    <location>
        <begin position="127"/>
        <end position="146"/>
    </location>
</feature>
<protein>
    <recommendedName>
        <fullName evidence="6">Major facilitator superfamily (MFS) profile domain-containing protein</fullName>
    </recommendedName>
</protein>
<dbReference type="SUPFAM" id="SSF103473">
    <property type="entry name" value="MFS general substrate transporter"/>
    <property type="match status" value="1"/>
</dbReference>
<comment type="subcellular location">
    <subcellularLocation>
        <location evidence="1">Membrane</location>
        <topology evidence="1">Multi-pass membrane protein</topology>
    </subcellularLocation>
</comment>
<dbReference type="GO" id="GO:0022857">
    <property type="term" value="F:transmembrane transporter activity"/>
    <property type="evidence" value="ECO:0007669"/>
    <property type="project" value="InterPro"/>
</dbReference>
<dbReference type="PANTHER" id="PTHR23501:SF197">
    <property type="entry name" value="COMD"/>
    <property type="match status" value="1"/>
</dbReference>
<feature type="transmembrane region" description="Helical" evidence="5">
    <location>
        <begin position="254"/>
        <end position="275"/>
    </location>
</feature>
<keyword evidence="3 5" id="KW-1133">Transmembrane helix</keyword>
<proteinExistence type="predicted"/>
<gene>
    <name evidence="7" type="ORF">VL15_15900</name>
</gene>
<dbReference type="Gene3D" id="1.20.1250.20">
    <property type="entry name" value="MFS general substrate transporter like domains"/>
    <property type="match status" value="1"/>
</dbReference>
<evidence type="ECO:0000256" key="4">
    <source>
        <dbReference type="ARBA" id="ARBA00023136"/>
    </source>
</evidence>
<feature type="transmembrane region" description="Helical" evidence="5">
    <location>
        <begin position="152"/>
        <end position="169"/>
    </location>
</feature>
<sequence>MTGIGIVNMLVALDQTTVSTALPQIVATLGGFEWYTWIATAYLLTSLITVPIFGRLGDYYGRKPFVIGAIATFTAASVLCASAPNMAALVAARALQGIGAGMMTGTAFASIPDLFPAPLERARWQVVLAAAYGIGTAAGPSLGGWLTDQYGWRSTFLINLPVGFAALYFTQRYLPRLAPSSGTRIRIDIAGALVLSLLLGCMLFAFSSELGEASTQLRCIAIASLPVLVALFVRCERRAAAPLVPLDLLRNRRILTLLGLSFLTGAVMFSTIFYAPLLLQSGFGLSATAAGRLSTPLAGSIAVGSLFNTAIVTRVERPAIIVLTGFSMLVLACYGLSLVALTNTHALLIVSLFGAGVGLGLILNNVNIFTQEIAGKTRVGIATSLIQSTRMIGGMVGLSTLGAWVSAHYKVGTVQALNTLGVTTVDQHLNSLLGDPQLLIDPKKQSAIIDSMAGAPFAGQHVIDALRSVFSDVLHTGFQLTAGAALVALLTTLTILEVRFGSAPNNDDARHNAT</sequence>
<keyword evidence="2 5" id="KW-0812">Transmembrane</keyword>
<feature type="transmembrane region" description="Helical" evidence="5">
    <location>
        <begin position="320"/>
        <end position="341"/>
    </location>
</feature>
<feature type="transmembrane region" description="Helical" evidence="5">
    <location>
        <begin position="295"/>
        <end position="313"/>
    </location>
</feature>
<accession>A0A0J5WXG3</accession>
<organism evidence="7 8">
    <name type="scientific">Burkholderia cepacia</name>
    <name type="common">Pseudomonas cepacia</name>
    <dbReference type="NCBI Taxonomy" id="292"/>
    <lineage>
        <taxon>Bacteria</taxon>
        <taxon>Pseudomonadati</taxon>
        <taxon>Pseudomonadota</taxon>
        <taxon>Betaproteobacteria</taxon>
        <taxon>Burkholderiales</taxon>
        <taxon>Burkholderiaceae</taxon>
        <taxon>Burkholderia</taxon>
        <taxon>Burkholderia cepacia complex</taxon>
    </lineage>
</organism>